<dbReference type="AlphaFoldDB" id="A0A845DVE3"/>
<dbReference type="PANTHER" id="PTHR30204">
    <property type="entry name" value="REDOX-CYCLING DRUG-SENSING TRANSCRIPTIONAL ACTIVATOR SOXR"/>
    <property type="match status" value="1"/>
</dbReference>
<dbReference type="SUPFAM" id="SSF46955">
    <property type="entry name" value="Putative DNA-binding domain"/>
    <property type="match status" value="1"/>
</dbReference>
<dbReference type="PROSITE" id="PS50937">
    <property type="entry name" value="HTH_MERR_2"/>
    <property type="match status" value="1"/>
</dbReference>
<dbReference type="Pfam" id="PF06445">
    <property type="entry name" value="GyrI-like"/>
    <property type="match status" value="1"/>
</dbReference>
<dbReference type="Pfam" id="PF13411">
    <property type="entry name" value="MerR_1"/>
    <property type="match status" value="1"/>
</dbReference>
<dbReference type="GO" id="GO:0003677">
    <property type="term" value="F:DNA binding"/>
    <property type="evidence" value="ECO:0007669"/>
    <property type="project" value="UniProtKB-KW"/>
</dbReference>
<feature type="coiled-coil region" evidence="5">
    <location>
        <begin position="70"/>
        <end position="101"/>
    </location>
</feature>
<comment type="caution">
    <text evidence="7">The sequence shown here is derived from an EMBL/GenBank/DDBJ whole genome shotgun (WGS) entry which is preliminary data.</text>
</comment>
<dbReference type="EMBL" id="WMET01000002">
    <property type="protein sequence ID" value="MYL20465.1"/>
    <property type="molecule type" value="Genomic_DNA"/>
</dbReference>
<evidence type="ECO:0000256" key="2">
    <source>
        <dbReference type="ARBA" id="ARBA00023015"/>
    </source>
</evidence>
<reference evidence="7 8" key="1">
    <citation type="submission" date="2019-11" db="EMBL/GenBank/DDBJ databases">
        <title>Genome sequences of 17 halophilic strains isolated from different environments.</title>
        <authorList>
            <person name="Furrow R.E."/>
        </authorList>
    </citation>
    <scope>NUCLEOTIDE SEQUENCE [LARGE SCALE GENOMIC DNA]</scope>
    <source>
        <strain evidence="7 8">22511_23_Filter</strain>
    </source>
</reference>
<evidence type="ECO:0000256" key="4">
    <source>
        <dbReference type="ARBA" id="ARBA00023163"/>
    </source>
</evidence>
<keyword evidence="3" id="KW-0238">DNA-binding</keyword>
<keyword evidence="4" id="KW-0804">Transcription</keyword>
<evidence type="ECO:0000313" key="8">
    <source>
        <dbReference type="Proteomes" id="UP000460949"/>
    </source>
</evidence>
<dbReference type="Gene3D" id="3.20.80.10">
    <property type="entry name" value="Regulatory factor, effector binding domain"/>
    <property type="match status" value="1"/>
</dbReference>
<evidence type="ECO:0000256" key="1">
    <source>
        <dbReference type="ARBA" id="ARBA00022491"/>
    </source>
</evidence>
<evidence type="ECO:0000256" key="3">
    <source>
        <dbReference type="ARBA" id="ARBA00023125"/>
    </source>
</evidence>
<dbReference type="InterPro" id="IPR029442">
    <property type="entry name" value="GyrI-like"/>
</dbReference>
<keyword evidence="5" id="KW-0175">Coiled coil</keyword>
<name>A0A845DVE3_9BACI</name>
<sequence length="279" mass="32058">MKRRFRIGEMARLFQISASTLRYYDRIGLFQPGYVDPETQYRYYNFEQFVVLDTIIFLKKNGFSIDDIQHQLANRTAENTKELLERKQEETEKEMARLQKVSAMIQSKIETIQTGLHLRQSPSFVYRHFPERPITYLYNDQPVDLFVESDAIFLKDLEDLASAGGGYDGFFTGDMGTMVDMDSLHGEGPAKYFAVFVFISKEQETAGSPHLPEGTYACYPHRGPYETIKESYAVMMRQLKEDGRQVSGTPLEVAVLDESVTNDSAAYVTWIQIPVTEKD</sequence>
<gene>
    <name evidence="7" type="ORF">GLW04_11230</name>
</gene>
<dbReference type="InterPro" id="IPR047057">
    <property type="entry name" value="MerR_fam"/>
</dbReference>
<proteinExistence type="predicted"/>
<dbReference type="Proteomes" id="UP000460949">
    <property type="component" value="Unassembled WGS sequence"/>
</dbReference>
<organism evidence="7 8">
    <name type="scientific">Halobacillus litoralis</name>
    <dbReference type="NCBI Taxonomy" id="45668"/>
    <lineage>
        <taxon>Bacteria</taxon>
        <taxon>Bacillati</taxon>
        <taxon>Bacillota</taxon>
        <taxon>Bacilli</taxon>
        <taxon>Bacillales</taxon>
        <taxon>Bacillaceae</taxon>
        <taxon>Halobacillus</taxon>
    </lineage>
</organism>
<keyword evidence="2" id="KW-0805">Transcription regulation</keyword>
<evidence type="ECO:0000256" key="5">
    <source>
        <dbReference type="SAM" id="Coils"/>
    </source>
</evidence>
<dbReference type="PANTHER" id="PTHR30204:SF69">
    <property type="entry name" value="MERR-FAMILY TRANSCRIPTIONAL REGULATOR"/>
    <property type="match status" value="1"/>
</dbReference>
<dbReference type="CDD" id="cd01107">
    <property type="entry name" value="HTH_BmrR"/>
    <property type="match status" value="1"/>
</dbReference>
<dbReference type="InterPro" id="IPR009061">
    <property type="entry name" value="DNA-bd_dom_put_sf"/>
</dbReference>
<dbReference type="OrthoDB" id="9773308at2"/>
<dbReference type="GO" id="GO:0003700">
    <property type="term" value="F:DNA-binding transcription factor activity"/>
    <property type="evidence" value="ECO:0007669"/>
    <property type="project" value="InterPro"/>
</dbReference>
<dbReference type="InterPro" id="IPR000551">
    <property type="entry name" value="MerR-type_HTH_dom"/>
</dbReference>
<evidence type="ECO:0000259" key="6">
    <source>
        <dbReference type="PROSITE" id="PS50937"/>
    </source>
</evidence>
<dbReference type="InterPro" id="IPR011256">
    <property type="entry name" value="Reg_factor_effector_dom_sf"/>
</dbReference>
<evidence type="ECO:0000313" key="7">
    <source>
        <dbReference type="EMBL" id="MYL20465.1"/>
    </source>
</evidence>
<accession>A0A845DVE3</accession>
<feature type="domain" description="HTH merR-type" evidence="6">
    <location>
        <begin position="4"/>
        <end position="74"/>
    </location>
</feature>
<protein>
    <submittedName>
        <fullName evidence="7">MerR family transcriptional regulator</fullName>
    </submittedName>
</protein>
<keyword evidence="1" id="KW-0678">Repressor</keyword>
<dbReference type="SUPFAM" id="SSF55136">
    <property type="entry name" value="Probable bacterial effector-binding domain"/>
    <property type="match status" value="1"/>
</dbReference>
<dbReference type="Gene3D" id="1.10.1660.10">
    <property type="match status" value="1"/>
</dbReference>
<dbReference type="SMART" id="SM00422">
    <property type="entry name" value="HTH_MERR"/>
    <property type="match status" value="1"/>
</dbReference>